<feature type="transmembrane region" description="Helical" evidence="5">
    <location>
        <begin position="152"/>
        <end position="171"/>
    </location>
</feature>
<feature type="transmembrane region" description="Helical" evidence="5">
    <location>
        <begin position="102"/>
        <end position="120"/>
    </location>
</feature>
<dbReference type="InterPro" id="IPR004481">
    <property type="entry name" value="K/Na/Ca-exchanger"/>
</dbReference>
<sequence>TILFLNYNRQLTVTHRRTTVPITLPQFSLPRTLLFFFLGLAALLIGSDLLVRNGVTLAHTLGISELAIGISLVAIGTSLPELATAIASIIKHHPELSVGNLLGADVLNLGLIIGVCGLVSPLPLSYITRVLSLPLLLVLTLIVFSPRGNLRLRGISLLCIYIAYLILHLWYG</sequence>
<name>A0A257LVX8_UNCW3</name>
<dbReference type="Pfam" id="PF01699">
    <property type="entry name" value="Na_Ca_ex"/>
    <property type="match status" value="1"/>
</dbReference>
<feature type="transmembrane region" description="Helical" evidence="5">
    <location>
        <begin position="126"/>
        <end position="145"/>
    </location>
</feature>
<dbReference type="InterPro" id="IPR004837">
    <property type="entry name" value="NaCa_Exmemb"/>
</dbReference>
<feature type="transmembrane region" description="Helical" evidence="5">
    <location>
        <begin position="66"/>
        <end position="90"/>
    </location>
</feature>
<dbReference type="Proteomes" id="UP000216312">
    <property type="component" value="Unassembled WGS sequence"/>
</dbReference>
<dbReference type="InterPro" id="IPR044880">
    <property type="entry name" value="NCX_ion-bd_dom_sf"/>
</dbReference>
<feature type="non-terminal residue" evidence="7">
    <location>
        <position position="1"/>
    </location>
</feature>
<dbReference type="GO" id="GO:0008273">
    <property type="term" value="F:calcium, potassium:sodium antiporter activity"/>
    <property type="evidence" value="ECO:0007669"/>
    <property type="project" value="TreeGrafter"/>
</dbReference>
<keyword evidence="2 5" id="KW-0812">Transmembrane</keyword>
<dbReference type="Gene3D" id="1.20.1420.30">
    <property type="entry name" value="NCX, central ion-binding region"/>
    <property type="match status" value="1"/>
</dbReference>
<feature type="transmembrane region" description="Helical" evidence="5">
    <location>
        <begin position="33"/>
        <end position="51"/>
    </location>
</feature>
<protein>
    <recommendedName>
        <fullName evidence="6">Sodium/calcium exchanger membrane region domain-containing protein</fullName>
    </recommendedName>
</protein>
<evidence type="ECO:0000313" key="8">
    <source>
        <dbReference type="Proteomes" id="UP000216312"/>
    </source>
</evidence>
<accession>A0A257LVX8</accession>
<evidence type="ECO:0000256" key="5">
    <source>
        <dbReference type="SAM" id="Phobius"/>
    </source>
</evidence>
<proteinExistence type="predicted"/>
<evidence type="ECO:0000256" key="2">
    <source>
        <dbReference type="ARBA" id="ARBA00022692"/>
    </source>
</evidence>
<evidence type="ECO:0000259" key="6">
    <source>
        <dbReference type="Pfam" id="PF01699"/>
    </source>
</evidence>
<evidence type="ECO:0000256" key="1">
    <source>
        <dbReference type="ARBA" id="ARBA00004141"/>
    </source>
</evidence>
<dbReference type="AlphaFoldDB" id="A0A257LVX8"/>
<evidence type="ECO:0000313" key="7">
    <source>
        <dbReference type="EMBL" id="OYV03572.1"/>
    </source>
</evidence>
<dbReference type="GO" id="GO:0005886">
    <property type="term" value="C:plasma membrane"/>
    <property type="evidence" value="ECO:0007669"/>
    <property type="project" value="TreeGrafter"/>
</dbReference>
<keyword evidence="3 5" id="KW-1133">Transmembrane helix</keyword>
<dbReference type="GO" id="GO:0005262">
    <property type="term" value="F:calcium channel activity"/>
    <property type="evidence" value="ECO:0007669"/>
    <property type="project" value="TreeGrafter"/>
</dbReference>
<comment type="caution">
    <text evidence="7">The sequence shown here is derived from an EMBL/GenBank/DDBJ whole genome shotgun (WGS) entry which is preliminary data.</text>
</comment>
<organism evidence="7 8">
    <name type="scientific">candidate division WOR-3 bacterium 4484_18</name>
    <dbReference type="NCBI Taxonomy" id="2020626"/>
    <lineage>
        <taxon>Bacteria</taxon>
        <taxon>Bacteria division WOR-3</taxon>
    </lineage>
</organism>
<keyword evidence="4 5" id="KW-0472">Membrane</keyword>
<feature type="domain" description="Sodium/calcium exchanger membrane region" evidence="6">
    <location>
        <begin position="33"/>
        <end position="169"/>
    </location>
</feature>
<gene>
    <name evidence="7" type="ORF">CGW93_00195</name>
</gene>
<evidence type="ECO:0000256" key="4">
    <source>
        <dbReference type="ARBA" id="ARBA00023136"/>
    </source>
</evidence>
<dbReference type="GO" id="GO:0006874">
    <property type="term" value="P:intracellular calcium ion homeostasis"/>
    <property type="evidence" value="ECO:0007669"/>
    <property type="project" value="TreeGrafter"/>
</dbReference>
<dbReference type="PANTHER" id="PTHR10846">
    <property type="entry name" value="SODIUM/POTASSIUM/CALCIUM EXCHANGER"/>
    <property type="match status" value="1"/>
</dbReference>
<dbReference type="PANTHER" id="PTHR10846:SF8">
    <property type="entry name" value="INNER MEMBRANE PROTEIN YRBG"/>
    <property type="match status" value="1"/>
</dbReference>
<reference evidence="8" key="1">
    <citation type="submission" date="2017-07" db="EMBL/GenBank/DDBJ databases">
        <title>Novel pathways for hydrocarbon cycling and metabolic interdependencies in hydrothermal sediment communities.</title>
        <authorList>
            <person name="Dombrowski N."/>
            <person name="Seitz K."/>
            <person name="Teske A."/>
            <person name="Baker B."/>
        </authorList>
    </citation>
    <scope>NUCLEOTIDE SEQUENCE [LARGE SCALE GENOMIC DNA]</scope>
</reference>
<evidence type="ECO:0000256" key="3">
    <source>
        <dbReference type="ARBA" id="ARBA00022989"/>
    </source>
</evidence>
<comment type="subcellular location">
    <subcellularLocation>
        <location evidence="1">Membrane</location>
        <topology evidence="1">Multi-pass membrane protein</topology>
    </subcellularLocation>
</comment>
<dbReference type="EMBL" id="NMUJ01000002">
    <property type="protein sequence ID" value="OYV03572.1"/>
    <property type="molecule type" value="Genomic_DNA"/>
</dbReference>